<evidence type="ECO:0000313" key="6">
    <source>
        <dbReference type="EMBL" id="MFB9761478.1"/>
    </source>
</evidence>
<proteinExistence type="predicted"/>
<dbReference type="PANTHER" id="PTHR48105">
    <property type="entry name" value="THIOREDOXIN REDUCTASE 1-RELATED-RELATED"/>
    <property type="match status" value="1"/>
</dbReference>
<comment type="subunit">
    <text evidence="2">Homodimer.</text>
</comment>
<keyword evidence="7" id="KW-1185">Reference proteome</keyword>
<evidence type="ECO:0000259" key="5">
    <source>
        <dbReference type="Pfam" id="PF07992"/>
    </source>
</evidence>
<keyword evidence="3" id="KW-0285">Flavoprotein</keyword>
<dbReference type="Proteomes" id="UP001589609">
    <property type="component" value="Unassembled WGS sequence"/>
</dbReference>
<dbReference type="SUPFAM" id="SSF51905">
    <property type="entry name" value="FAD/NAD(P)-binding domain"/>
    <property type="match status" value="1"/>
</dbReference>
<evidence type="ECO:0000256" key="1">
    <source>
        <dbReference type="ARBA" id="ARBA00001974"/>
    </source>
</evidence>
<dbReference type="Pfam" id="PF07992">
    <property type="entry name" value="Pyr_redox_2"/>
    <property type="match status" value="1"/>
</dbReference>
<dbReference type="RefSeq" id="WP_379951636.1">
    <property type="nucleotide sequence ID" value="NZ_JBHMAF010000193.1"/>
</dbReference>
<feature type="domain" description="FAD/NAD(P)-binding" evidence="5">
    <location>
        <begin position="6"/>
        <end position="287"/>
    </location>
</feature>
<dbReference type="InterPro" id="IPR050097">
    <property type="entry name" value="Ferredoxin-NADP_redctase_2"/>
</dbReference>
<name>A0ABV5WLG8_9BACI</name>
<dbReference type="InterPro" id="IPR036188">
    <property type="entry name" value="FAD/NAD-bd_sf"/>
</dbReference>
<sequence>MIEHYECIIIGGGIAGLQAAVQLGRYKHNILVIDSNDGRSNLCKGYHNILGWPDGVSGETLRSLGKIHAQRYRVQFQTDKVVQVRQEQELYIVTTEAGTTYKANIILLATGVMDRLPNILHIKDGLGLTVYVCPDCDGYEVQHKCVLVLGAGKTGAEMSLALTYWTKDIVYINHDGTPIEDELQKKLHAAEISYINEKIEEVLTEDGSFFQGVRLQSGKIVSGERAFIAFGGNHVRNELAEQLGVSLQPNKHIITDPRTKETNIRNIWVAGDIAIHSEQVTIAMGEGAQAAIWIHKRLLEEQENRRSN</sequence>
<accession>A0ABV5WLG8</accession>
<organism evidence="6 7">
    <name type="scientific">Ectobacillus funiculus</name>
    <dbReference type="NCBI Taxonomy" id="137993"/>
    <lineage>
        <taxon>Bacteria</taxon>
        <taxon>Bacillati</taxon>
        <taxon>Bacillota</taxon>
        <taxon>Bacilli</taxon>
        <taxon>Bacillales</taxon>
        <taxon>Bacillaceae</taxon>
        <taxon>Ectobacillus</taxon>
    </lineage>
</organism>
<dbReference type="PRINTS" id="PR00469">
    <property type="entry name" value="PNDRDTASEII"/>
</dbReference>
<protein>
    <submittedName>
        <fullName evidence="6">NAD(P)/FAD-dependent oxidoreductase</fullName>
    </submittedName>
</protein>
<gene>
    <name evidence="6" type="ORF">ACFFMS_24850</name>
</gene>
<evidence type="ECO:0000313" key="7">
    <source>
        <dbReference type="Proteomes" id="UP001589609"/>
    </source>
</evidence>
<dbReference type="Gene3D" id="3.50.50.60">
    <property type="entry name" value="FAD/NAD(P)-binding domain"/>
    <property type="match status" value="2"/>
</dbReference>
<reference evidence="6 7" key="1">
    <citation type="submission" date="2024-09" db="EMBL/GenBank/DDBJ databases">
        <authorList>
            <person name="Sun Q."/>
            <person name="Mori K."/>
        </authorList>
    </citation>
    <scope>NUCLEOTIDE SEQUENCE [LARGE SCALE GENOMIC DNA]</scope>
    <source>
        <strain evidence="6 7">JCM 11201</strain>
    </source>
</reference>
<keyword evidence="4" id="KW-0560">Oxidoreductase</keyword>
<comment type="cofactor">
    <cofactor evidence="1">
        <name>FAD</name>
        <dbReference type="ChEBI" id="CHEBI:57692"/>
    </cofactor>
</comment>
<evidence type="ECO:0000256" key="3">
    <source>
        <dbReference type="ARBA" id="ARBA00022630"/>
    </source>
</evidence>
<evidence type="ECO:0000256" key="4">
    <source>
        <dbReference type="ARBA" id="ARBA00023002"/>
    </source>
</evidence>
<evidence type="ECO:0000256" key="2">
    <source>
        <dbReference type="ARBA" id="ARBA00011738"/>
    </source>
</evidence>
<dbReference type="PRINTS" id="PR00368">
    <property type="entry name" value="FADPNR"/>
</dbReference>
<dbReference type="InterPro" id="IPR023753">
    <property type="entry name" value="FAD/NAD-binding_dom"/>
</dbReference>
<dbReference type="EMBL" id="JBHMAF010000193">
    <property type="protein sequence ID" value="MFB9761478.1"/>
    <property type="molecule type" value="Genomic_DNA"/>
</dbReference>
<comment type="caution">
    <text evidence="6">The sequence shown here is derived from an EMBL/GenBank/DDBJ whole genome shotgun (WGS) entry which is preliminary data.</text>
</comment>